<evidence type="ECO:0000313" key="2">
    <source>
        <dbReference type="Proteomes" id="UP000521943"/>
    </source>
</evidence>
<dbReference type="AlphaFoldDB" id="A0A8H6HMI8"/>
<organism evidence="1 2">
    <name type="scientific">Ephemerocybe angulata</name>
    <dbReference type="NCBI Taxonomy" id="980116"/>
    <lineage>
        <taxon>Eukaryota</taxon>
        <taxon>Fungi</taxon>
        <taxon>Dikarya</taxon>
        <taxon>Basidiomycota</taxon>
        <taxon>Agaricomycotina</taxon>
        <taxon>Agaricomycetes</taxon>
        <taxon>Agaricomycetidae</taxon>
        <taxon>Agaricales</taxon>
        <taxon>Agaricineae</taxon>
        <taxon>Psathyrellaceae</taxon>
        <taxon>Ephemerocybe</taxon>
    </lineage>
</organism>
<gene>
    <name evidence="1" type="ORF">DFP72DRAFT_551903</name>
</gene>
<name>A0A8H6HMI8_9AGAR</name>
<comment type="caution">
    <text evidence="1">The sequence shown here is derived from an EMBL/GenBank/DDBJ whole genome shotgun (WGS) entry which is preliminary data.</text>
</comment>
<evidence type="ECO:0000313" key="1">
    <source>
        <dbReference type="EMBL" id="KAF6748947.1"/>
    </source>
</evidence>
<reference evidence="1 2" key="1">
    <citation type="submission" date="2020-07" db="EMBL/GenBank/DDBJ databases">
        <title>Comparative genomics of pyrophilous fungi reveals a link between fire events and developmental genes.</title>
        <authorList>
            <consortium name="DOE Joint Genome Institute"/>
            <person name="Steindorff A.S."/>
            <person name="Carver A."/>
            <person name="Calhoun S."/>
            <person name="Stillman K."/>
            <person name="Liu H."/>
            <person name="Lipzen A."/>
            <person name="Pangilinan J."/>
            <person name="Labutti K."/>
            <person name="Bruns T.D."/>
            <person name="Grigoriev I.V."/>
        </authorList>
    </citation>
    <scope>NUCLEOTIDE SEQUENCE [LARGE SCALE GENOMIC DNA]</scope>
    <source>
        <strain evidence="1 2">CBS 144469</strain>
    </source>
</reference>
<protein>
    <submittedName>
        <fullName evidence="1">Uncharacterized protein</fullName>
    </submittedName>
</protein>
<dbReference type="Proteomes" id="UP000521943">
    <property type="component" value="Unassembled WGS sequence"/>
</dbReference>
<dbReference type="EMBL" id="JACGCI010000067">
    <property type="protein sequence ID" value="KAF6748947.1"/>
    <property type="molecule type" value="Genomic_DNA"/>
</dbReference>
<keyword evidence="2" id="KW-1185">Reference proteome</keyword>
<proteinExistence type="predicted"/>
<sequence length="317" mass="35748">MADFRAIAQAKLQNEGFAKRMKAALCPGLYEPKGISREESRNVLANCLALCDGNRDILSAVLQEKFIAQHSPFYWAANGAEVGNYRRSQDRYPLLFKLFEALTGELSADTQEDILQALYRTERDALYGDIQAMLTSISPPYSDISSIPNSTIAISVHNPSKPYTQYRIDFRITKFFDRLLVDSEITFRSFLASGSLWTLRAVSEAEPQSQGPQSWHLELTEFRSSELEATYNPLLILAYGGTVYSKARSVKLWINPADGSQEVAMYHQFSRPNTTLPHTMRLGIRNENLATFYENPYIGTDRSLSGIIVISLDGNRY</sequence>
<accession>A0A8H6HMI8</accession>
<dbReference type="OrthoDB" id="3064340at2759"/>